<evidence type="ECO:0008006" key="3">
    <source>
        <dbReference type="Google" id="ProtNLM"/>
    </source>
</evidence>
<reference evidence="1" key="1">
    <citation type="submission" date="2022-07" db="EMBL/GenBank/DDBJ databases">
        <authorList>
            <person name="Macas J."/>
            <person name="Novak P."/>
            <person name="Neumann P."/>
        </authorList>
    </citation>
    <scope>NUCLEOTIDE SEQUENCE</scope>
</reference>
<evidence type="ECO:0000313" key="2">
    <source>
        <dbReference type="Proteomes" id="UP001152523"/>
    </source>
</evidence>
<accession>A0AAV0GHR3</accession>
<dbReference type="PANTHER" id="PTHR47926:SF533">
    <property type="entry name" value="DYW DOMAIN-CONTAINING PROTEIN"/>
    <property type="match status" value="1"/>
</dbReference>
<dbReference type="AlphaFoldDB" id="A0AAV0GHR3"/>
<keyword evidence="2" id="KW-1185">Reference proteome</keyword>
<name>A0AAV0GHR3_9ASTE</name>
<dbReference type="InterPro" id="IPR046960">
    <property type="entry name" value="PPR_At4g14850-like_plant"/>
</dbReference>
<dbReference type="InterPro" id="IPR046848">
    <property type="entry name" value="E_motif"/>
</dbReference>
<gene>
    <name evidence="1" type="ORF">CEPIT_LOCUS43484</name>
</gene>
<organism evidence="1 2">
    <name type="scientific">Cuscuta epithymum</name>
    <dbReference type="NCBI Taxonomy" id="186058"/>
    <lineage>
        <taxon>Eukaryota</taxon>
        <taxon>Viridiplantae</taxon>
        <taxon>Streptophyta</taxon>
        <taxon>Embryophyta</taxon>
        <taxon>Tracheophyta</taxon>
        <taxon>Spermatophyta</taxon>
        <taxon>Magnoliopsida</taxon>
        <taxon>eudicotyledons</taxon>
        <taxon>Gunneridae</taxon>
        <taxon>Pentapetalae</taxon>
        <taxon>asterids</taxon>
        <taxon>lamiids</taxon>
        <taxon>Solanales</taxon>
        <taxon>Convolvulaceae</taxon>
        <taxon>Cuscuteae</taxon>
        <taxon>Cuscuta</taxon>
        <taxon>Cuscuta subgen. Cuscuta</taxon>
    </lineage>
</organism>
<protein>
    <recommendedName>
        <fullName evidence="3">Pentatricopeptide repeat-containing protein</fullName>
    </recommendedName>
</protein>
<dbReference type="Proteomes" id="UP001152523">
    <property type="component" value="Unassembled WGS sequence"/>
</dbReference>
<sequence>MPMKPDTVILDSLLAACRNNKNTNLGQKIAERLFRMGTKKSGAYVLLSNIYASQGMWEEVGNIRSTMLKRGVNKELGFIKGKLHSFLAGNKRMMEEQFTEDCLKYVLSSMFEISGCS</sequence>
<dbReference type="GO" id="GO:0003723">
    <property type="term" value="F:RNA binding"/>
    <property type="evidence" value="ECO:0007669"/>
    <property type="project" value="InterPro"/>
</dbReference>
<dbReference type="GO" id="GO:0009451">
    <property type="term" value="P:RNA modification"/>
    <property type="evidence" value="ECO:0007669"/>
    <property type="project" value="InterPro"/>
</dbReference>
<proteinExistence type="predicted"/>
<dbReference type="PANTHER" id="PTHR47926">
    <property type="entry name" value="PENTATRICOPEPTIDE REPEAT-CONTAINING PROTEIN"/>
    <property type="match status" value="1"/>
</dbReference>
<evidence type="ECO:0000313" key="1">
    <source>
        <dbReference type="EMBL" id="CAH9147104.1"/>
    </source>
</evidence>
<dbReference type="Pfam" id="PF20431">
    <property type="entry name" value="E_motif"/>
    <property type="match status" value="1"/>
</dbReference>
<dbReference type="EMBL" id="CAMAPF010001122">
    <property type="protein sequence ID" value="CAH9147104.1"/>
    <property type="molecule type" value="Genomic_DNA"/>
</dbReference>
<comment type="caution">
    <text evidence="1">The sequence shown here is derived from an EMBL/GenBank/DDBJ whole genome shotgun (WGS) entry which is preliminary data.</text>
</comment>